<dbReference type="OMA" id="GAHRMYA"/>
<feature type="repeat" description="PPR" evidence="3">
    <location>
        <begin position="357"/>
        <end position="391"/>
    </location>
</feature>
<feature type="repeat" description="PPR" evidence="3">
    <location>
        <begin position="462"/>
        <end position="497"/>
    </location>
</feature>
<keyword evidence="5" id="KW-1185">Reference proteome</keyword>
<feature type="repeat" description="PPR" evidence="3">
    <location>
        <begin position="322"/>
        <end position="356"/>
    </location>
</feature>
<evidence type="ECO:0000256" key="3">
    <source>
        <dbReference type="PROSITE-ProRule" id="PRU00708"/>
    </source>
</evidence>
<protein>
    <recommendedName>
        <fullName evidence="6">Pentatricopeptide repeat-containing protein</fullName>
    </recommendedName>
</protein>
<dbReference type="EnsemblPlants" id="Kaladp0068s0353.1.v1.1">
    <property type="protein sequence ID" value="Kaladp0068s0353.1.v1.1.CDS.1"/>
    <property type="gene ID" value="Kaladp0068s0353.v1.1"/>
</dbReference>
<evidence type="ECO:0008006" key="6">
    <source>
        <dbReference type="Google" id="ProtNLM"/>
    </source>
</evidence>
<accession>A0A7N0UIC8</accession>
<proteinExistence type="inferred from homology"/>
<feature type="repeat" description="PPR" evidence="3">
    <location>
        <begin position="427"/>
        <end position="461"/>
    </location>
</feature>
<dbReference type="SUPFAM" id="SSF48452">
    <property type="entry name" value="TPR-like"/>
    <property type="match status" value="2"/>
</dbReference>
<dbReference type="Gene3D" id="1.25.40.10">
    <property type="entry name" value="Tetratricopeptide repeat domain"/>
    <property type="match status" value="5"/>
</dbReference>
<dbReference type="GO" id="GO:0005739">
    <property type="term" value="C:mitochondrion"/>
    <property type="evidence" value="ECO:0007669"/>
    <property type="project" value="TreeGrafter"/>
</dbReference>
<dbReference type="InterPro" id="IPR002885">
    <property type="entry name" value="PPR_rpt"/>
</dbReference>
<feature type="repeat" description="PPR" evidence="3">
    <location>
        <begin position="183"/>
        <end position="217"/>
    </location>
</feature>
<dbReference type="PROSITE" id="PS51375">
    <property type="entry name" value="PPR"/>
    <property type="match status" value="8"/>
</dbReference>
<name>A0A7N0UIC8_KALFE</name>
<feature type="repeat" description="PPR" evidence="3">
    <location>
        <begin position="392"/>
        <end position="426"/>
    </location>
</feature>
<reference evidence="4" key="1">
    <citation type="submission" date="2021-01" db="UniProtKB">
        <authorList>
            <consortium name="EnsemblPlants"/>
        </authorList>
    </citation>
    <scope>IDENTIFICATION</scope>
</reference>
<comment type="similarity">
    <text evidence="1">Belongs to the PPR family. P subfamily.</text>
</comment>
<dbReference type="Pfam" id="PF13041">
    <property type="entry name" value="PPR_2"/>
    <property type="match status" value="4"/>
</dbReference>
<evidence type="ECO:0000256" key="2">
    <source>
        <dbReference type="ARBA" id="ARBA00022737"/>
    </source>
</evidence>
<evidence type="ECO:0000256" key="1">
    <source>
        <dbReference type="ARBA" id="ARBA00007626"/>
    </source>
</evidence>
<dbReference type="AlphaFoldDB" id="A0A7N0UIC8"/>
<feature type="repeat" description="PPR" evidence="3">
    <location>
        <begin position="287"/>
        <end position="321"/>
    </location>
</feature>
<evidence type="ECO:0000313" key="5">
    <source>
        <dbReference type="Proteomes" id="UP000594263"/>
    </source>
</evidence>
<dbReference type="InterPro" id="IPR011990">
    <property type="entry name" value="TPR-like_helical_dom_sf"/>
</dbReference>
<dbReference type="PANTHER" id="PTHR47938:SF9">
    <property type="entry name" value="OS10G0422300 PROTEIN"/>
    <property type="match status" value="1"/>
</dbReference>
<dbReference type="GO" id="GO:0003729">
    <property type="term" value="F:mRNA binding"/>
    <property type="evidence" value="ECO:0007669"/>
    <property type="project" value="TreeGrafter"/>
</dbReference>
<keyword evidence="2" id="KW-0677">Repeat</keyword>
<sequence>MALVKSKVRLSHTLQFLAPISRLFSEPYCASPGLETDVDEEGSVLESKGGRFVPKFTPEETLIAERLHSIIKDHYRKNPSLDTVPPSFNFTDSKLSNDLRNLYFADSITPGVVQLVIEKCGGVRHGIPFIQAVAFFNWAVGREGFQHSPEAYNEMIDLAGKVRQFDLAWYVVDLMKVKNLEIPVETFSILVRRYIRAGLVSEAVHAFNRMEDYGCKPDRVAFSVVISMLCKKRRAAEAQAFFDSLKDRFEPDVLLYTSLVHGWCRAGKMSEAERVFGEMKKKGIKPNVYTYTIVIDGLCRCGQITRAYDVFAEMLEEGCEPNSITFNNLMRVHVKAGRTEKALQVFNQMKRLGCEPDTITYNFLIDCHCRDENYEEAMKVLNSMAKKGCSPNSSTFNPILRYIAKQGDVNAAHRIYAKMQALKCDLNTVTFNILMQMFVESKSTDMVLKLKTEMDERGLEPNVNTYRTLISLYCAMGHWNNAYKVFKEMMEEKRLRPSLPVYEMVLQQLRKAGQLKKHEELVEKMVDRGFVTRPI</sequence>
<feature type="repeat" description="PPR" evidence="3">
    <location>
        <begin position="252"/>
        <end position="286"/>
    </location>
</feature>
<dbReference type="Gramene" id="Kaladp0068s0353.1.v1.1">
    <property type="protein sequence ID" value="Kaladp0068s0353.1.v1.1.CDS.1"/>
    <property type="gene ID" value="Kaladp0068s0353.v1.1"/>
</dbReference>
<evidence type="ECO:0000313" key="4">
    <source>
        <dbReference type="EnsemblPlants" id="Kaladp0068s0353.1.v1.1.CDS.1"/>
    </source>
</evidence>
<dbReference type="PANTHER" id="PTHR47938">
    <property type="entry name" value="RESPIRATORY COMPLEX I CHAPERONE (CIA84), PUTATIVE (AFU_ORTHOLOGUE AFUA_2G06020)-RELATED"/>
    <property type="match status" value="1"/>
</dbReference>
<dbReference type="NCBIfam" id="TIGR00756">
    <property type="entry name" value="PPR"/>
    <property type="match status" value="9"/>
</dbReference>
<organism evidence="4 5">
    <name type="scientific">Kalanchoe fedtschenkoi</name>
    <name type="common">Lavender scallops</name>
    <name type="synonym">South American air plant</name>
    <dbReference type="NCBI Taxonomy" id="63787"/>
    <lineage>
        <taxon>Eukaryota</taxon>
        <taxon>Viridiplantae</taxon>
        <taxon>Streptophyta</taxon>
        <taxon>Embryophyta</taxon>
        <taxon>Tracheophyta</taxon>
        <taxon>Spermatophyta</taxon>
        <taxon>Magnoliopsida</taxon>
        <taxon>eudicotyledons</taxon>
        <taxon>Gunneridae</taxon>
        <taxon>Pentapetalae</taxon>
        <taxon>Saxifragales</taxon>
        <taxon>Crassulaceae</taxon>
        <taxon>Kalanchoe</taxon>
    </lineage>
</organism>
<dbReference type="Proteomes" id="UP000594263">
    <property type="component" value="Unplaced"/>
</dbReference>